<proteinExistence type="predicted"/>
<dbReference type="Proteomes" id="UP000707451">
    <property type="component" value="Unassembled WGS sequence"/>
</dbReference>
<feature type="region of interest" description="Disordered" evidence="1">
    <location>
        <begin position="1"/>
        <end position="97"/>
    </location>
</feature>
<dbReference type="OrthoDB" id="10326894at2759"/>
<feature type="compositionally biased region" description="Acidic residues" evidence="1">
    <location>
        <begin position="54"/>
        <end position="69"/>
    </location>
</feature>
<dbReference type="EMBL" id="JAHRHY010000016">
    <property type="protein sequence ID" value="KAG9063498.1"/>
    <property type="molecule type" value="Genomic_DNA"/>
</dbReference>
<keyword evidence="3" id="KW-1185">Reference proteome</keyword>
<comment type="caution">
    <text evidence="2">The sequence shown here is derived from an EMBL/GenBank/DDBJ whole genome shotgun (WGS) entry which is preliminary data.</text>
</comment>
<organism evidence="2 3">
    <name type="scientific">Linnemannia hyalina</name>
    <dbReference type="NCBI Taxonomy" id="64524"/>
    <lineage>
        <taxon>Eukaryota</taxon>
        <taxon>Fungi</taxon>
        <taxon>Fungi incertae sedis</taxon>
        <taxon>Mucoromycota</taxon>
        <taxon>Mortierellomycotina</taxon>
        <taxon>Mortierellomycetes</taxon>
        <taxon>Mortierellales</taxon>
        <taxon>Mortierellaceae</taxon>
        <taxon>Linnemannia</taxon>
    </lineage>
</organism>
<evidence type="ECO:0000313" key="3">
    <source>
        <dbReference type="Proteomes" id="UP000707451"/>
    </source>
</evidence>
<dbReference type="SUPFAM" id="SSF48371">
    <property type="entry name" value="ARM repeat"/>
    <property type="match status" value="1"/>
</dbReference>
<dbReference type="AlphaFoldDB" id="A0A9P7XN07"/>
<name>A0A9P7XN07_9FUNG</name>
<feature type="compositionally biased region" description="Polar residues" evidence="1">
    <location>
        <begin position="29"/>
        <end position="44"/>
    </location>
</feature>
<evidence type="ECO:0000256" key="1">
    <source>
        <dbReference type="SAM" id="MobiDB-lite"/>
    </source>
</evidence>
<sequence>MTKRKARPRRSSRKIVEDEDDDDDEGGLSSDNVSISHVSITERGSLSKAPAYPSDDDNDDEEEESDQDDDPKVARRSTGRNAPAKKPKVSKSVSKKKTPTIQQVFDMMIDLSIKLKSRITSLWNDIIPKDLDTKTQVSRATCCLTGIALRTMGIPKESLKEYDDSMESLRYYRDGKTAIEAFVASGDITTFPLDRHNTLLENLELTGDDDETIVESRLKRPPKVQLNTKALFQSLVPRLSTRYLTFVGSDCNQIKQENLQFVPRMVMATSTFRSPIVIDHISGGLTNADNLTKMAAVRCLSALAMRSLHDFMRPYWDGFCSTLFELLDDQTTPHLLVKEIQHTMTLIHSIISPSDMDRYHLASLAWIEYEDVAEESAKYMYYQLIRPDTETLRAASRATLDTCLEVAPIGMDGMLSVHAAARVLARMQYETMGKLTEKTATLYDIDTHARVIKHGNIPGVDAERSGTRQTLFDIRIVALQHGMRMIPQSSPERSLQYFENVATVMKEVLQAPTMDKRRLGCLVASIDDLAVHNNNMHTQGMCVLLDRLQGILCDVADASKSSLLLVMLSHLAADPRVFSGRKEVIRGYERLWLRDVMSNKLHGSTTSPDKLAGSPNAESDIGIPTTCKDSSSPELYLTPGTLQAIKVFSIWYSRVYPTGALSVDDLSELVEATLEISVRAQSATQEDICIDALKCSQWSLKALSYLAFTTSTKPLQLIGPIVARVLDTAQRLSFGENTGTWDIRISALCQLEELATEFIEPPKREDLCRIMKIFLDRYTDRTLGIQTAIQVIPHHQRLDPQYDRMVERLVRIVADRSTQPHDIFIPALEKSGISSLESAACLARLICRIGSVTIEDLIKRLFMAGIAKLGMTDQHPQENGLLFSIASRLLESLAPDSKIVNTMLDAMARTLEKLGKSPIPDEYVHLMDLLKNMSTSSSAESSNAKTSPTDS</sequence>
<dbReference type="InterPro" id="IPR016024">
    <property type="entry name" value="ARM-type_fold"/>
</dbReference>
<feature type="compositionally biased region" description="Basic residues" evidence="1">
    <location>
        <begin position="74"/>
        <end position="97"/>
    </location>
</feature>
<feature type="compositionally biased region" description="Acidic residues" evidence="1">
    <location>
        <begin position="17"/>
        <end position="26"/>
    </location>
</feature>
<protein>
    <submittedName>
        <fullName evidence="2">Uncharacterized protein</fullName>
    </submittedName>
</protein>
<accession>A0A9P7XN07</accession>
<gene>
    <name evidence="2" type="ORF">KI688_004382</name>
</gene>
<reference evidence="2" key="1">
    <citation type="submission" date="2021-06" db="EMBL/GenBank/DDBJ databases">
        <title>Genome Sequence of Mortierella hyaline Strain SCG-10, a Cold-Adapted, Nitrate-Reducing Fungus Isolated from Soil in Minnesota, USA.</title>
        <authorList>
            <person name="Aldossari N."/>
        </authorList>
    </citation>
    <scope>NUCLEOTIDE SEQUENCE</scope>
    <source>
        <strain evidence="2">SCG-10</strain>
    </source>
</reference>
<evidence type="ECO:0000313" key="2">
    <source>
        <dbReference type="EMBL" id="KAG9063498.1"/>
    </source>
</evidence>
<feature type="compositionally biased region" description="Basic residues" evidence="1">
    <location>
        <begin position="1"/>
        <end position="13"/>
    </location>
</feature>